<organism evidence="3 4">
    <name type="scientific">Apiosordaria backusii</name>
    <dbReference type="NCBI Taxonomy" id="314023"/>
    <lineage>
        <taxon>Eukaryota</taxon>
        <taxon>Fungi</taxon>
        <taxon>Dikarya</taxon>
        <taxon>Ascomycota</taxon>
        <taxon>Pezizomycotina</taxon>
        <taxon>Sordariomycetes</taxon>
        <taxon>Sordariomycetidae</taxon>
        <taxon>Sordariales</taxon>
        <taxon>Lasiosphaeriaceae</taxon>
        <taxon>Apiosordaria</taxon>
    </lineage>
</organism>
<feature type="region of interest" description="Disordered" evidence="1">
    <location>
        <begin position="1"/>
        <end position="29"/>
    </location>
</feature>
<reference evidence="3" key="1">
    <citation type="submission" date="2023-06" db="EMBL/GenBank/DDBJ databases">
        <title>Genome-scale phylogeny and comparative genomics of the fungal order Sordariales.</title>
        <authorList>
            <consortium name="Lawrence Berkeley National Laboratory"/>
            <person name="Hensen N."/>
            <person name="Bonometti L."/>
            <person name="Westerberg I."/>
            <person name="Brannstrom I.O."/>
            <person name="Guillou S."/>
            <person name="Cros-Aarteil S."/>
            <person name="Calhoun S."/>
            <person name="Haridas S."/>
            <person name="Kuo A."/>
            <person name="Mondo S."/>
            <person name="Pangilinan J."/>
            <person name="Riley R."/>
            <person name="Labutti K."/>
            <person name="Andreopoulos B."/>
            <person name="Lipzen A."/>
            <person name="Chen C."/>
            <person name="Yanf M."/>
            <person name="Daum C."/>
            <person name="Ng V."/>
            <person name="Clum A."/>
            <person name="Steindorff A."/>
            <person name="Ohm R."/>
            <person name="Martin F."/>
            <person name="Silar P."/>
            <person name="Natvig D."/>
            <person name="Lalanne C."/>
            <person name="Gautier V."/>
            <person name="Ament-Velasquez S.L."/>
            <person name="Kruys A."/>
            <person name="Hutchinson M.I."/>
            <person name="Powell A.J."/>
            <person name="Barry K."/>
            <person name="Miller A.N."/>
            <person name="Grigoriev I.V."/>
            <person name="Debuchy R."/>
            <person name="Gladieux P."/>
            <person name="Thoren M.H."/>
            <person name="Johannesson H."/>
        </authorList>
    </citation>
    <scope>NUCLEOTIDE SEQUENCE</scope>
    <source>
        <strain evidence="3">CBS 540.89</strain>
    </source>
</reference>
<protein>
    <submittedName>
        <fullName evidence="3">Uncharacterized protein</fullName>
    </submittedName>
</protein>
<feature type="transmembrane region" description="Helical" evidence="2">
    <location>
        <begin position="267"/>
        <end position="289"/>
    </location>
</feature>
<gene>
    <name evidence="3" type="ORF">B0T21DRAFT_291090</name>
</gene>
<dbReference type="Proteomes" id="UP001172159">
    <property type="component" value="Unassembled WGS sequence"/>
</dbReference>
<feature type="transmembrane region" description="Helical" evidence="2">
    <location>
        <begin position="130"/>
        <end position="149"/>
    </location>
</feature>
<sequence>MRKPQVPPTRQNDSAKDATNATAATTTGLPEELPGLPRLNYNLWDHKIKLSIFGGLLVLESSILPIALFYGLRYSSLRIGLIFAVITSFFGIVTGIEYGFRILKLINKKDTYRPLGTTSRWSFDYTHHTLGLGYFYMSGILIGASVPHTPPIRPLAMPVSVMLIQGGLQLVVHGWMHARRVPAPFRISSTAKGERVPPLIYTFIEDVIAVDGNAGKEYRMALRERYAVSSRFRRLLVQMNWFWAAGALFDGIGTLVVIWTVPEVVAYGVGWGSPLVFLIIWVWITLVWVRRSLREEKRQWVGVEHKPAL</sequence>
<feature type="transmembrane region" description="Helical" evidence="2">
    <location>
        <begin position="155"/>
        <end position="176"/>
    </location>
</feature>
<dbReference type="AlphaFoldDB" id="A0AA40BE26"/>
<name>A0AA40BE26_9PEZI</name>
<keyword evidence="2" id="KW-0472">Membrane</keyword>
<evidence type="ECO:0000256" key="1">
    <source>
        <dbReference type="SAM" id="MobiDB-lite"/>
    </source>
</evidence>
<keyword evidence="2" id="KW-0812">Transmembrane</keyword>
<dbReference type="PANTHER" id="PTHR42024">
    <property type="entry name" value="AMINO ACID PERMEASE_ SLC12A DOMAIN-CONTAINING PROTEIN"/>
    <property type="match status" value="1"/>
</dbReference>
<keyword evidence="4" id="KW-1185">Reference proteome</keyword>
<feature type="compositionally biased region" description="Low complexity" evidence="1">
    <location>
        <begin position="17"/>
        <end position="29"/>
    </location>
</feature>
<keyword evidence="2" id="KW-1133">Transmembrane helix</keyword>
<evidence type="ECO:0000313" key="3">
    <source>
        <dbReference type="EMBL" id="KAK0732505.1"/>
    </source>
</evidence>
<evidence type="ECO:0000313" key="4">
    <source>
        <dbReference type="Proteomes" id="UP001172159"/>
    </source>
</evidence>
<feature type="transmembrane region" description="Helical" evidence="2">
    <location>
        <begin position="78"/>
        <end position="100"/>
    </location>
</feature>
<proteinExistence type="predicted"/>
<dbReference type="PANTHER" id="PTHR42024:SF1">
    <property type="entry name" value="AMINO ACID PERMEASE_ SLC12A DOMAIN-CONTAINING PROTEIN"/>
    <property type="match status" value="1"/>
</dbReference>
<evidence type="ECO:0000256" key="2">
    <source>
        <dbReference type="SAM" id="Phobius"/>
    </source>
</evidence>
<accession>A0AA40BE26</accession>
<feature type="transmembrane region" description="Helical" evidence="2">
    <location>
        <begin position="50"/>
        <end position="72"/>
    </location>
</feature>
<comment type="caution">
    <text evidence="3">The sequence shown here is derived from an EMBL/GenBank/DDBJ whole genome shotgun (WGS) entry which is preliminary data.</text>
</comment>
<dbReference type="EMBL" id="JAUKTV010000008">
    <property type="protein sequence ID" value="KAK0732505.1"/>
    <property type="molecule type" value="Genomic_DNA"/>
</dbReference>
<feature type="transmembrane region" description="Helical" evidence="2">
    <location>
        <begin position="241"/>
        <end position="261"/>
    </location>
</feature>